<proteinExistence type="predicted"/>
<dbReference type="Proteomes" id="UP000053766">
    <property type="component" value="Unassembled WGS sequence"/>
</dbReference>
<protein>
    <recommendedName>
        <fullName evidence="4">PH domain-containing protein</fullName>
    </recommendedName>
</protein>
<reference evidence="2 3" key="1">
    <citation type="submission" date="2013-11" db="EMBL/GenBank/DDBJ databases">
        <title>Draft genome of the bovine lungworm Dictyocaulus viviparus.</title>
        <authorList>
            <person name="Mitreva M."/>
        </authorList>
    </citation>
    <scope>NUCLEOTIDE SEQUENCE [LARGE SCALE GENOMIC DNA]</scope>
    <source>
        <strain evidence="2 3">HannoverDv2000</strain>
    </source>
</reference>
<dbReference type="STRING" id="29172.A0A0D8XUD4"/>
<evidence type="ECO:0008006" key="4">
    <source>
        <dbReference type="Google" id="ProtNLM"/>
    </source>
</evidence>
<keyword evidence="3" id="KW-1185">Reference proteome</keyword>
<dbReference type="OrthoDB" id="5851214at2759"/>
<evidence type="ECO:0000313" key="2">
    <source>
        <dbReference type="EMBL" id="KJH48208.1"/>
    </source>
</evidence>
<name>A0A0D8XUD4_DICVI</name>
<sequence length="309" mass="34894">MSRGKRDFNCLRIATQDGAEYIFACTDEQQMHEWVAKQLSQCPWYLCGVTKLDHCRVTMYHLYQYGAAYKTIRLVPPHNSLLLMPVIVLTIMTEYCGKLLLDSNDCNSLSRGVLNNMEASLRLCSTLPRVGSCQQKGVESVNSSTNSLTNMPVLIGTRKVARRSSKRQSIYSESIYGDLDDVEDLSKDDTRGSVSNSCATRASPILHSPTSSNGYMETLAYREHSSSTYTRDTPSQQNRDGRVTESVEFISWVENNQPFNKPSPSSTPTSCHDTESLKSETEVTIFLELIQDFVQFEWNLFVALYHDSQ</sequence>
<organism evidence="2 3">
    <name type="scientific">Dictyocaulus viviparus</name>
    <name type="common">Bovine lungworm</name>
    <dbReference type="NCBI Taxonomy" id="29172"/>
    <lineage>
        <taxon>Eukaryota</taxon>
        <taxon>Metazoa</taxon>
        <taxon>Ecdysozoa</taxon>
        <taxon>Nematoda</taxon>
        <taxon>Chromadorea</taxon>
        <taxon>Rhabditida</taxon>
        <taxon>Rhabditina</taxon>
        <taxon>Rhabditomorpha</taxon>
        <taxon>Strongyloidea</taxon>
        <taxon>Metastrongylidae</taxon>
        <taxon>Dictyocaulus</taxon>
    </lineage>
</organism>
<dbReference type="AlphaFoldDB" id="A0A0D8XUD4"/>
<reference evidence="3" key="2">
    <citation type="journal article" date="2016" name="Sci. Rep.">
        <title>Dictyocaulus viviparus genome, variome and transcriptome elucidate lungworm biology and support future intervention.</title>
        <authorList>
            <person name="McNulty S.N."/>
            <person name="Strube C."/>
            <person name="Rosa B.A."/>
            <person name="Martin J.C."/>
            <person name="Tyagi R."/>
            <person name="Choi Y.J."/>
            <person name="Wang Q."/>
            <person name="Hallsworth Pepin K."/>
            <person name="Zhang X."/>
            <person name="Ozersky P."/>
            <person name="Wilson R.K."/>
            <person name="Sternberg P.W."/>
            <person name="Gasser R.B."/>
            <person name="Mitreva M."/>
        </authorList>
    </citation>
    <scope>NUCLEOTIDE SEQUENCE [LARGE SCALE GENOMIC DNA]</scope>
    <source>
        <strain evidence="3">HannoverDv2000</strain>
    </source>
</reference>
<evidence type="ECO:0000256" key="1">
    <source>
        <dbReference type="SAM" id="MobiDB-lite"/>
    </source>
</evidence>
<accession>A0A0D8XUD4</accession>
<dbReference type="Gene3D" id="2.30.29.30">
    <property type="entry name" value="Pleckstrin-homology domain (PH domain)/Phosphotyrosine-binding domain (PTB)"/>
    <property type="match status" value="1"/>
</dbReference>
<gene>
    <name evidence="2" type="ORF">DICVIV_05672</name>
</gene>
<evidence type="ECO:0000313" key="3">
    <source>
        <dbReference type="Proteomes" id="UP000053766"/>
    </source>
</evidence>
<dbReference type="SUPFAM" id="SSF50729">
    <property type="entry name" value="PH domain-like"/>
    <property type="match status" value="1"/>
</dbReference>
<dbReference type="InterPro" id="IPR011993">
    <property type="entry name" value="PH-like_dom_sf"/>
</dbReference>
<feature type="region of interest" description="Disordered" evidence="1">
    <location>
        <begin position="182"/>
        <end position="206"/>
    </location>
</feature>
<dbReference type="EMBL" id="KN716275">
    <property type="protein sequence ID" value="KJH48208.1"/>
    <property type="molecule type" value="Genomic_DNA"/>
</dbReference>